<name>K2SGM2_MACPH</name>
<dbReference type="VEuPathDB" id="FungiDB:MPH_01153"/>
<dbReference type="HOGENOM" id="CLU_1661087_0_0_1"/>
<proteinExistence type="predicted"/>
<comment type="caution">
    <text evidence="1">The sequence shown here is derived from an EMBL/GenBank/DDBJ whole genome shotgun (WGS) entry which is preliminary data.</text>
</comment>
<evidence type="ECO:0000313" key="2">
    <source>
        <dbReference type="Proteomes" id="UP000007129"/>
    </source>
</evidence>
<sequence>MRSPGVGPLGGVIVALLKARAGSSSRRFAQLEEAGSGSEHEWRGQACSGDGRVQPVQRRLDISFEDLLALFYEENLTETRGALEFDGLFGIKWSVGPGEEGLNGAEDERERRQLKRGQTERLKIHRARDCAENQQVCTILGALAKLSALVYPIFLPSLL</sequence>
<dbReference type="Proteomes" id="UP000007129">
    <property type="component" value="Unassembled WGS sequence"/>
</dbReference>
<accession>K2SGM2</accession>
<organism evidence="1 2">
    <name type="scientific">Macrophomina phaseolina (strain MS6)</name>
    <name type="common">Charcoal rot fungus</name>
    <dbReference type="NCBI Taxonomy" id="1126212"/>
    <lineage>
        <taxon>Eukaryota</taxon>
        <taxon>Fungi</taxon>
        <taxon>Dikarya</taxon>
        <taxon>Ascomycota</taxon>
        <taxon>Pezizomycotina</taxon>
        <taxon>Dothideomycetes</taxon>
        <taxon>Dothideomycetes incertae sedis</taxon>
        <taxon>Botryosphaeriales</taxon>
        <taxon>Botryosphaeriaceae</taxon>
        <taxon>Macrophomina</taxon>
    </lineage>
</organism>
<reference evidence="1 2" key="1">
    <citation type="journal article" date="2012" name="BMC Genomics">
        <title>Tools to kill: Genome of one of the most destructive plant pathogenic fungi Macrophomina phaseolina.</title>
        <authorList>
            <person name="Islam M.S."/>
            <person name="Haque M.S."/>
            <person name="Islam M.M."/>
            <person name="Emdad E.M."/>
            <person name="Halim A."/>
            <person name="Hossen Q.M.M."/>
            <person name="Hossain M.Z."/>
            <person name="Ahmed B."/>
            <person name="Rahim S."/>
            <person name="Rahman M.S."/>
            <person name="Alam M.M."/>
            <person name="Hou S."/>
            <person name="Wan X."/>
            <person name="Saito J.A."/>
            <person name="Alam M."/>
        </authorList>
    </citation>
    <scope>NUCLEOTIDE SEQUENCE [LARGE SCALE GENOMIC DNA]</scope>
    <source>
        <strain evidence="1 2">MS6</strain>
    </source>
</reference>
<protein>
    <submittedName>
        <fullName evidence="1">Uncharacterized protein</fullName>
    </submittedName>
</protein>
<evidence type="ECO:0000313" key="1">
    <source>
        <dbReference type="EMBL" id="EKG21559.1"/>
    </source>
</evidence>
<dbReference type="AlphaFoldDB" id="K2SGM2"/>
<gene>
    <name evidence="1" type="ORF">MPH_01153</name>
</gene>
<dbReference type="InParanoid" id="K2SGM2"/>
<dbReference type="EMBL" id="AHHD01000047">
    <property type="protein sequence ID" value="EKG21559.1"/>
    <property type="molecule type" value="Genomic_DNA"/>
</dbReference>